<dbReference type="Proteomes" id="UP001301731">
    <property type="component" value="Chromosome"/>
</dbReference>
<dbReference type="RefSeq" id="WP_318102640.1">
    <property type="nucleotide sequence ID" value="NZ_CP137573.1"/>
</dbReference>
<protein>
    <submittedName>
        <fullName evidence="3">Uncharacterized protein</fullName>
    </submittedName>
</protein>
<proteinExistence type="predicted"/>
<keyword evidence="4" id="KW-1185">Reference proteome</keyword>
<evidence type="ECO:0000256" key="2">
    <source>
        <dbReference type="SAM" id="Phobius"/>
    </source>
</evidence>
<gene>
    <name evidence="3" type="ORF">R2D22_09475</name>
</gene>
<feature type="transmembrane region" description="Helical" evidence="2">
    <location>
        <begin position="6"/>
        <end position="25"/>
    </location>
</feature>
<evidence type="ECO:0000313" key="3">
    <source>
        <dbReference type="EMBL" id="WOX21615.1"/>
    </source>
</evidence>
<accession>A0ABZ0LQN3</accession>
<keyword evidence="2" id="KW-0812">Transmembrane</keyword>
<organism evidence="3 4">
    <name type="scientific">Streptomyces solicathayae</name>
    <dbReference type="NCBI Taxonomy" id="3081768"/>
    <lineage>
        <taxon>Bacteria</taxon>
        <taxon>Bacillati</taxon>
        <taxon>Actinomycetota</taxon>
        <taxon>Actinomycetes</taxon>
        <taxon>Kitasatosporales</taxon>
        <taxon>Streptomycetaceae</taxon>
        <taxon>Streptomyces</taxon>
    </lineage>
</organism>
<name>A0ABZ0LQN3_9ACTN</name>
<feature type="compositionally biased region" description="Polar residues" evidence="1">
    <location>
        <begin position="71"/>
        <end position="82"/>
    </location>
</feature>
<evidence type="ECO:0000313" key="4">
    <source>
        <dbReference type="Proteomes" id="UP001301731"/>
    </source>
</evidence>
<keyword evidence="2" id="KW-0472">Membrane</keyword>
<sequence length="96" mass="10369">MHRAQLTFLVVNAVPLTVGILVFPFTDVASAPVYGRLTLGVLWGLLQGGLFVASTWWHEHRSTRSCDPIEQSLTSGLPQAGTSDASSADDSWRWGG</sequence>
<reference evidence="3 4" key="1">
    <citation type="submission" date="2023-10" db="EMBL/GenBank/DDBJ databases">
        <title>The genome sequence of Streptomyces sp. HUAS YS2.</title>
        <authorList>
            <person name="Mo P."/>
        </authorList>
    </citation>
    <scope>NUCLEOTIDE SEQUENCE [LARGE SCALE GENOMIC DNA]</scope>
    <source>
        <strain evidence="3 4">HUAS YS2</strain>
    </source>
</reference>
<evidence type="ECO:0000256" key="1">
    <source>
        <dbReference type="SAM" id="MobiDB-lite"/>
    </source>
</evidence>
<feature type="transmembrane region" description="Helical" evidence="2">
    <location>
        <begin position="37"/>
        <end position="57"/>
    </location>
</feature>
<keyword evidence="2" id="KW-1133">Transmembrane helix</keyword>
<dbReference type="EMBL" id="CP137573">
    <property type="protein sequence ID" value="WOX21615.1"/>
    <property type="molecule type" value="Genomic_DNA"/>
</dbReference>
<feature type="region of interest" description="Disordered" evidence="1">
    <location>
        <begin position="68"/>
        <end position="96"/>
    </location>
</feature>